<evidence type="ECO:0000313" key="9">
    <source>
        <dbReference type="Proteomes" id="UP001295444"/>
    </source>
</evidence>
<dbReference type="InterPro" id="IPR015631">
    <property type="entry name" value="CD2/SLAM_rcpt"/>
</dbReference>
<evidence type="ECO:0000256" key="4">
    <source>
        <dbReference type="ARBA" id="ARBA00023180"/>
    </source>
</evidence>
<keyword evidence="5" id="KW-0812">Transmembrane</keyword>
<dbReference type="InterPro" id="IPR013783">
    <property type="entry name" value="Ig-like_fold"/>
</dbReference>
<evidence type="ECO:0000313" key="8">
    <source>
        <dbReference type="EMBL" id="CAH2326841.1"/>
    </source>
</evidence>
<dbReference type="Gene3D" id="2.60.40.10">
    <property type="entry name" value="Immunoglobulins"/>
    <property type="match status" value="2"/>
</dbReference>
<accession>A0AAD1WWL6</accession>
<feature type="signal peptide" evidence="6">
    <location>
        <begin position="1"/>
        <end position="19"/>
    </location>
</feature>
<dbReference type="Proteomes" id="UP001295444">
    <property type="component" value="Chromosome 13"/>
</dbReference>
<reference evidence="8" key="1">
    <citation type="submission" date="2022-03" db="EMBL/GenBank/DDBJ databases">
        <authorList>
            <person name="Alioto T."/>
            <person name="Alioto T."/>
            <person name="Gomez Garrido J."/>
        </authorList>
    </citation>
    <scope>NUCLEOTIDE SEQUENCE</scope>
</reference>
<proteinExistence type="predicted"/>
<evidence type="ECO:0000256" key="6">
    <source>
        <dbReference type="SAM" id="SignalP"/>
    </source>
</evidence>
<dbReference type="PANTHER" id="PTHR12080">
    <property type="entry name" value="SIGNALING LYMPHOCYTIC ACTIVATION MOLECULE"/>
    <property type="match status" value="1"/>
</dbReference>
<evidence type="ECO:0000256" key="3">
    <source>
        <dbReference type="ARBA" id="ARBA00023136"/>
    </source>
</evidence>
<keyword evidence="2 6" id="KW-0732">Signal</keyword>
<dbReference type="SUPFAM" id="SSF48726">
    <property type="entry name" value="Immunoglobulin"/>
    <property type="match status" value="2"/>
</dbReference>
<feature type="domain" description="Ig-like" evidence="7">
    <location>
        <begin position="134"/>
        <end position="209"/>
    </location>
</feature>
<keyword evidence="9" id="KW-1185">Reference proteome</keyword>
<dbReference type="GO" id="GO:0016020">
    <property type="term" value="C:membrane"/>
    <property type="evidence" value="ECO:0007669"/>
    <property type="project" value="UniProtKB-SubCell"/>
</dbReference>
<comment type="subcellular location">
    <subcellularLocation>
        <location evidence="1">Membrane</location>
    </subcellularLocation>
</comment>
<keyword evidence="5" id="KW-1133">Transmembrane helix</keyword>
<keyword evidence="4" id="KW-0325">Glycoprotein</keyword>
<dbReference type="EMBL" id="OW240924">
    <property type="protein sequence ID" value="CAH2326841.1"/>
    <property type="molecule type" value="Genomic_DNA"/>
</dbReference>
<evidence type="ECO:0000256" key="1">
    <source>
        <dbReference type="ARBA" id="ARBA00004370"/>
    </source>
</evidence>
<evidence type="ECO:0000256" key="2">
    <source>
        <dbReference type="ARBA" id="ARBA00022729"/>
    </source>
</evidence>
<keyword evidence="3 5" id="KW-0472">Membrane</keyword>
<dbReference type="InterPro" id="IPR036179">
    <property type="entry name" value="Ig-like_dom_sf"/>
</dbReference>
<organism evidence="8 9">
    <name type="scientific">Pelobates cultripes</name>
    <name type="common">Western spadefoot toad</name>
    <dbReference type="NCBI Taxonomy" id="61616"/>
    <lineage>
        <taxon>Eukaryota</taxon>
        <taxon>Metazoa</taxon>
        <taxon>Chordata</taxon>
        <taxon>Craniata</taxon>
        <taxon>Vertebrata</taxon>
        <taxon>Euteleostomi</taxon>
        <taxon>Amphibia</taxon>
        <taxon>Batrachia</taxon>
        <taxon>Anura</taxon>
        <taxon>Pelobatoidea</taxon>
        <taxon>Pelobatidae</taxon>
        <taxon>Pelobates</taxon>
    </lineage>
</organism>
<gene>
    <name evidence="8" type="ORF">PECUL_23A008402</name>
</gene>
<feature type="transmembrane region" description="Helical" evidence="5">
    <location>
        <begin position="229"/>
        <end position="248"/>
    </location>
</feature>
<name>A0AAD1WWL6_PELCU</name>
<dbReference type="AlphaFoldDB" id="A0AAD1WWL6"/>
<sequence length="305" mass="35111">MLKAVAEIWVIALVLHVWGEQGTPLHLNGLLSQAINLTSDLNVTQPVRDSFWYFTPSGRRKKRICEFRNDKTHHCDKWNDPRERFELYNDGMTLEIKSVMLEDSGIFELLVTLQDRTTETSLFNFTVYEPVPSPKINITLENVNADRCNITLYCFVMSSAPMLSFVWKYGNQERESYGNGFRIELSLTPKDSSMEYHCLVRNPVSQNMASVLPPQNCSIIHNGQSRNKYYIMLSLLIIVFPLAVWFVIVMNRTTKKGEVSAQTERTYYEVEDLSSQKMSNVQQAKNPPETAKAQTIYCVLQRDGE</sequence>
<protein>
    <submittedName>
        <fullName evidence="8">SLAM family member 5-like</fullName>
    </submittedName>
</protein>
<evidence type="ECO:0000256" key="5">
    <source>
        <dbReference type="SAM" id="Phobius"/>
    </source>
</evidence>
<dbReference type="PANTHER" id="PTHR12080:SF121">
    <property type="entry name" value="IG-LIKE DOMAIN-CONTAINING PROTEIN-RELATED"/>
    <property type="match status" value="1"/>
</dbReference>
<feature type="chain" id="PRO_5041970029" evidence="6">
    <location>
        <begin position="20"/>
        <end position="305"/>
    </location>
</feature>
<evidence type="ECO:0000259" key="7">
    <source>
        <dbReference type="PROSITE" id="PS50835"/>
    </source>
</evidence>
<dbReference type="PROSITE" id="PS50835">
    <property type="entry name" value="IG_LIKE"/>
    <property type="match status" value="1"/>
</dbReference>
<dbReference type="InterPro" id="IPR007110">
    <property type="entry name" value="Ig-like_dom"/>
</dbReference>